<gene>
    <name evidence="2" type="ORF">TEOVI_000818500</name>
</gene>
<dbReference type="RefSeq" id="XP_067078359.1">
    <property type="nucleotide sequence ID" value="XM_067222258.1"/>
</dbReference>
<feature type="compositionally biased region" description="Polar residues" evidence="1">
    <location>
        <begin position="105"/>
        <end position="115"/>
    </location>
</feature>
<keyword evidence="3" id="KW-1185">Reference proteome</keyword>
<comment type="caution">
    <text evidence="2">The sequence shown here is derived from an EMBL/GenBank/DDBJ whole genome shotgun (WGS) entry which is preliminary data.</text>
</comment>
<feature type="region of interest" description="Disordered" evidence="1">
    <location>
        <begin position="644"/>
        <end position="693"/>
    </location>
</feature>
<organism evidence="2 3">
    <name type="scientific">Trypanosoma equiperdum</name>
    <dbReference type="NCBI Taxonomy" id="5694"/>
    <lineage>
        <taxon>Eukaryota</taxon>
        <taxon>Discoba</taxon>
        <taxon>Euglenozoa</taxon>
        <taxon>Kinetoplastea</taxon>
        <taxon>Metakinetoplastina</taxon>
        <taxon>Trypanosomatida</taxon>
        <taxon>Trypanosomatidae</taxon>
        <taxon>Trypanosoma</taxon>
    </lineage>
</organism>
<feature type="region of interest" description="Disordered" evidence="1">
    <location>
        <begin position="302"/>
        <end position="415"/>
    </location>
</feature>
<proteinExistence type="predicted"/>
<feature type="region of interest" description="Disordered" evidence="1">
    <location>
        <begin position="898"/>
        <end position="923"/>
    </location>
</feature>
<evidence type="ECO:0000313" key="2">
    <source>
        <dbReference type="EMBL" id="SCU66989.1"/>
    </source>
</evidence>
<evidence type="ECO:0000313" key="3">
    <source>
        <dbReference type="Proteomes" id="UP000195570"/>
    </source>
</evidence>
<feature type="compositionally biased region" description="Low complexity" evidence="1">
    <location>
        <begin position="72"/>
        <end position="85"/>
    </location>
</feature>
<dbReference type="GeneID" id="92382119"/>
<dbReference type="VEuPathDB" id="TriTrypDB:TEOVI_000818500"/>
<feature type="region of interest" description="Disordered" evidence="1">
    <location>
        <begin position="749"/>
        <end position="774"/>
    </location>
</feature>
<dbReference type="Pfam" id="PF05623">
    <property type="entry name" value="DUF789"/>
    <property type="match status" value="1"/>
</dbReference>
<reference evidence="2" key="1">
    <citation type="submission" date="2016-09" db="EMBL/GenBank/DDBJ databases">
        <authorList>
            <person name="Hebert L."/>
            <person name="Moumen B."/>
        </authorList>
    </citation>
    <scope>NUCLEOTIDE SEQUENCE [LARGE SCALE GENOMIC DNA]</scope>
    <source>
        <strain evidence="2">OVI</strain>
    </source>
</reference>
<feature type="region of interest" description="Disordered" evidence="1">
    <location>
        <begin position="61"/>
        <end position="86"/>
    </location>
</feature>
<dbReference type="EMBL" id="CZPT02000660">
    <property type="protein sequence ID" value="SCU66989.1"/>
    <property type="molecule type" value="Genomic_DNA"/>
</dbReference>
<feature type="compositionally biased region" description="Basic and acidic residues" evidence="1">
    <location>
        <begin position="358"/>
        <end position="367"/>
    </location>
</feature>
<feature type="compositionally biased region" description="Polar residues" evidence="1">
    <location>
        <begin position="750"/>
        <end position="759"/>
    </location>
</feature>
<feature type="compositionally biased region" description="Polar residues" evidence="1">
    <location>
        <begin position="674"/>
        <end position="683"/>
    </location>
</feature>
<feature type="compositionally biased region" description="Gly residues" evidence="1">
    <location>
        <begin position="1238"/>
        <end position="1250"/>
    </location>
</feature>
<feature type="region of interest" description="Disordered" evidence="1">
    <location>
        <begin position="1049"/>
        <end position="1068"/>
    </location>
</feature>
<feature type="region of interest" description="Disordered" evidence="1">
    <location>
        <begin position="101"/>
        <end position="140"/>
    </location>
</feature>
<feature type="compositionally biased region" description="Polar residues" evidence="1">
    <location>
        <begin position="1051"/>
        <end position="1061"/>
    </location>
</feature>
<name>A0A1G4I5E4_TRYEQ</name>
<feature type="region of interest" description="Disordered" evidence="1">
    <location>
        <begin position="1238"/>
        <end position="1263"/>
    </location>
</feature>
<dbReference type="Proteomes" id="UP000195570">
    <property type="component" value="Unassembled WGS sequence"/>
</dbReference>
<feature type="compositionally biased region" description="Pro residues" evidence="1">
    <location>
        <begin position="127"/>
        <end position="138"/>
    </location>
</feature>
<dbReference type="InterPro" id="IPR008507">
    <property type="entry name" value="DUF789"/>
</dbReference>
<sequence length="1378" mass="147260">MLNYTYVEKGVTAPLSCDVSSKSQLSSSSADGLQCVMDASAGNGDCSRVFVEAPTCRSGPPALIGGPIPSFQKHQPQQKQPSQSQRPWLMKIAQRAPCVAASPGSAESSMVSGQQVHRWGQFGEGPRPVPQPPQPLPLPDATSFVDMSMENCVQNPSQQRVGPFHQVPPFVGMPPPGCGGLVPPLLAPAMLGTSGNGHNHQWRSTPRHYGYLSRSAPTAIATGPSTNDDAYIYHQIRQQMDEQNRYREHQQQQQHRYHQPHQVYHNFHHNSHHQQCFGGTINPSPPTFFYGEAPRTDERVMLPSDSAVSGGNKGIIPSYVDGRRCDTGDGSTSRETPPFFVEGSMRGPGVGQEDCSDALDRSVETEKSVAGPPGDSRYLNERRNSHGKNSNDGSRENNRTFGGTKHCSLDEGGHRGLPLHPNDAGKRCNQNACQYKSDGLFPLGENGGQGESYASTKINTTEKTNKLPGKVDEQGAAGCEVTAGQKTSQTDQGKPKAREGNLCISCNQELKPPALTMLGDHGHDTEMLHNQRQPYGEPTNLFGHTPTGVSPTCGPPAAEALGTKHHQGCSHKSPTAHRASQWEPVPPKDLQHYRSNIAVGIAYQGGYSCTESCASGERSGPVLLAGGGGHETVRSVAGNYMWKSPTSQHRRQPLEGSPTQMSGLTCGDGGGRATAQTPSSASPWSHARAPGHARHLPLHPPMYEQHGALEDLFDEGGADIPFEPQVYGNIVSFVCAVSPILLATRLVESPTASPKSATPGNEERTPSRGGHPPTFVEPLIPLRCIWESLDMPFACAVRLAQPVPLTPMRFPQETVVYSPFLSGFRLRFLESSATYAELKAMQSRSGDDSCNAFQRRPASGRTSPTCVCTGESGQGDTDHEPPLACTYPAITKSATGKDCATPRGSVETASTVRDGSEEMDDSSGVGWLTWGAAERPDQRSLVLEQVRDLAAQDPRYSVLLTANVTELDYQSWIAVLWRPVFDQNHCAKHNCGSFIVYYAPRPPRHEIAPLSQSSSALECMNKSWMSPVFRADRAALRWDMWAPSRREVSVAEQTTAQTPKSASPGCTAPLSPALSPSVAAGGIAAGGSAVVSNFEKPVDLNGSSADAAAAREASITSGVAHETTHTSPSLSFVDSTTNTASLGSHCGPTLQSADQPFYARIPVVGIIPNRCRADVWFMPCFRDGVPDPGHRRDMGATGVPPCGYYCAPLFLLTAALQLMSWNAVEEYERQLAKKVALHGGGGGDSSGLGTEGSASASVNGGGPPSGNAVAAGVSSFRAAQDEKPSGVKLLIDAAKYYRQYRESAHTDAQAGTPTPKLNLSGQEAGEVNGRCRTISPSVASNISSTPFTEPGAVVGGLPDFYQWAQFDGPLLKFAERYV</sequence>
<accession>A0A1G4I5E4</accession>
<protein>
    <submittedName>
        <fullName evidence="2">Uncharacterized protein</fullName>
    </submittedName>
</protein>
<feature type="region of interest" description="Disordered" evidence="1">
    <location>
        <begin position="524"/>
        <end position="587"/>
    </location>
</feature>
<evidence type="ECO:0000256" key="1">
    <source>
        <dbReference type="SAM" id="MobiDB-lite"/>
    </source>
</evidence>